<reference evidence="1" key="1">
    <citation type="submission" date="2021-06" db="EMBL/GenBank/DDBJ databases">
        <authorList>
            <person name="Kallberg Y."/>
            <person name="Tangrot J."/>
            <person name="Rosling A."/>
        </authorList>
    </citation>
    <scope>NUCLEOTIDE SEQUENCE</scope>
    <source>
        <strain evidence="1">CL356</strain>
    </source>
</reference>
<dbReference type="EMBL" id="CAJVPT010052068">
    <property type="protein sequence ID" value="CAG8748960.1"/>
    <property type="molecule type" value="Genomic_DNA"/>
</dbReference>
<sequence length="333" mass="35593">SNATSTALPSPAQNGPGTPVSQLSAQPTRRGPKRAPLVYPALLSRVAEALLQRLPLSVRTKHGLSYPDAFDGREAVDKICYIIKTTDRSLALLLGRALDAQKFFHDVTYDHRLRDNSNEIYQFKSSVRGLKLSDSSTSGTILGHARGDSKSVSPNTSISGSSHRPSTSKASTQNSSASSNDHGAPHHYQSATEATVIPISNQSFVSQSYTSQQVDDHAVILMEEPIDEMELPTGVFTMLTECYSATCTRDHLCYSITCPRRMEQQARLNNRPGSAGGHRSTSGASSSRVGRRATIGGANGIPGSDSLPTSPVTSTSAHGHPQGGVARLEKRPE</sequence>
<proteinExistence type="predicted"/>
<keyword evidence="2" id="KW-1185">Reference proteome</keyword>
<comment type="caution">
    <text evidence="1">The sequence shown here is derived from an EMBL/GenBank/DDBJ whole genome shotgun (WGS) entry which is preliminary data.</text>
</comment>
<protein>
    <submittedName>
        <fullName evidence="1">7886_t:CDS:1</fullName>
    </submittedName>
</protein>
<evidence type="ECO:0000313" key="2">
    <source>
        <dbReference type="Proteomes" id="UP000789525"/>
    </source>
</evidence>
<dbReference type="Proteomes" id="UP000789525">
    <property type="component" value="Unassembled WGS sequence"/>
</dbReference>
<gene>
    <name evidence="1" type="ORF">ACOLOM_LOCUS12599</name>
</gene>
<feature type="non-terminal residue" evidence="1">
    <location>
        <position position="333"/>
    </location>
</feature>
<feature type="non-terminal residue" evidence="1">
    <location>
        <position position="1"/>
    </location>
</feature>
<accession>A0ACA9QGB1</accession>
<name>A0ACA9QGB1_9GLOM</name>
<organism evidence="1 2">
    <name type="scientific">Acaulospora colombiana</name>
    <dbReference type="NCBI Taxonomy" id="27376"/>
    <lineage>
        <taxon>Eukaryota</taxon>
        <taxon>Fungi</taxon>
        <taxon>Fungi incertae sedis</taxon>
        <taxon>Mucoromycota</taxon>
        <taxon>Glomeromycotina</taxon>
        <taxon>Glomeromycetes</taxon>
        <taxon>Diversisporales</taxon>
        <taxon>Acaulosporaceae</taxon>
        <taxon>Acaulospora</taxon>
    </lineage>
</organism>
<evidence type="ECO:0000313" key="1">
    <source>
        <dbReference type="EMBL" id="CAG8748960.1"/>
    </source>
</evidence>